<proteinExistence type="predicted"/>
<feature type="chain" id="PRO_5046719817" evidence="1">
    <location>
        <begin position="19"/>
        <end position="192"/>
    </location>
</feature>
<gene>
    <name evidence="3" type="ORF">JYB87_09760</name>
</gene>
<sequence length="192" mass="21432">MYRWLTAVLCVVLPYVHAADWQLNPQRSSLYAVSIKSQNIAEAHHFQIETATLKDDVRFAMSIALATVDSGLEQRDGLLRSVLFEVSKYPKVDLTASITTQWLSALEVASPRVLDVDATLSLHGITQRLRLSLTIVKLSPSRLLVVPYRPVVLALDDFELSSGLKKLAKISQLDDIFSVVPINFVLSLERTE</sequence>
<dbReference type="SMART" id="SM00867">
    <property type="entry name" value="YceI"/>
    <property type="match status" value="1"/>
</dbReference>
<keyword evidence="4" id="KW-1185">Reference proteome</keyword>
<dbReference type="InterPro" id="IPR027016">
    <property type="entry name" value="UCP029811"/>
</dbReference>
<evidence type="ECO:0000256" key="1">
    <source>
        <dbReference type="SAM" id="SignalP"/>
    </source>
</evidence>
<protein>
    <submittedName>
        <fullName evidence="3">YceI family protein</fullName>
    </submittedName>
</protein>
<feature type="domain" description="Lipid/polyisoprenoid-binding YceI-like" evidence="2">
    <location>
        <begin position="20"/>
        <end position="189"/>
    </location>
</feature>
<dbReference type="Pfam" id="PF04264">
    <property type="entry name" value="YceI"/>
    <property type="match status" value="1"/>
</dbReference>
<evidence type="ECO:0000313" key="4">
    <source>
        <dbReference type="Proteomes" id="UP000662770"/>
    </source>
</evidence>
<feature type="signal peptide" evidence="1">
    <location>
        <begin position="1"/>
        <end position="18"/>
    </location>
</feature>
<accession>A0ABX7QMY4</accession>
<dbReference type="EMBL" id="CP071503">
    <property type="protein sequence ID" value="QSX32076.1"/>
    <property type="molecule type" value="Genomic_DNA"/>
</dbReference>
<dbReference type="Gene3D" id="2.40.128.110">
    <property type="entry name" value="Lipid/polyisoprenoid-binding, YceI-like"/>
    <property type="match status" value="1"/>
</dbReference>
<dbReference type="InterPro" id="IPR036761">
    <property type="entry name" value="TTHA0802/YceI-like_sf"/>
</dbReference>
<name>A0ABX7QMY4_9GAMM</name>
<dbReference type="SUPFAM" id="SSF101874">
    <property type="entry name" value="YceI-like"/>
    <property type="match status" value="1"/>
</dbReference>
<dbReference type="Proteomes" id="UP000662770">
    <property type="component" value="Chromosome"/>
</dbReference>
<dbReference type="PIRSF" id="PIRSF029811">
    <property type="entry name" value="UCP029811"/>
    <property type="match status" value="1"/>
</dbReference>
<organism evidence="3 4">
    <name type="scientific">Shewanella avicenniae</name>
    <dbReference type="NCBI Taxonomy" id="2814294"/>
    <lineage>
        <taxon>Bacteria</taxon>
        <taxon>Pseudomonadati</taxon>
        <taxon>Pseudomonadota</taxon>
        <taxon>Gammaproteobacteria</taxon>
        <taxon>Alteromonadales</taxon>
        <taxon>Shewanellaceae</taxon>
        <taxon>Shewanella</taxon>
    </lineage>
</organism>
<dbReference type="InterPro" id="IPR007372">
    <property type="entry name" value="Lipid/polyisoprenoid-bd_YceI"/>
</dbReference>
<evidence type="ECO:0000259" key="2">
    <source>
        <dbReference type="SMART" id="SM00867"/>
    </source>
</evidence>
<evidence type="ECO:0000313" key="3">
    <source>
        <dbReference type="EMBL" id="QSX32076.1"/>
    </source>
</evidence>
<keyword evidence="1" id="KW-0732">Signal</keyword>
<dbReference type="RefSeq" id="WP_207353321.1">
    <property type="nucleotide sequence ID" value="NZ_CP071503.1"/>
</dbReference>
<reference evidence="3 4" key="1">
    <citation type="submission" date="2021-03" db="EMBL/GenBank/DDBJ databases">
        <title>Novel species identification of genus Shewanella.</title>
        <authorList>
            <person name="Liu G."/>
            <person name="Zhang Q."/>
        </authorList>
    </citation>
    <scope>NUCLEOTIDE SEQUENCE [LARGE SCALE GENOMIC DNA]</scope>
    <source>
        <strain evidence="3 4">FJAT-51800</strain>
    </source>
</reference>